<dbReference type="InterPro" id="IPR022181">
    <property type="entry name" value="Bcl2-/adenovirus-E1B"/>
</dbReference>
<feature type="compositionally biased region" description="Basic and acidic residues" evidence="2">
    <location>
        <begin position="545"/>
        <end position="554"/>
    </location>
</feature>
<accession>A0ABM1FBJ6</accession>
<protein>
    <submittedName>
        <fullName evidence="5">Uncharacterized protein LOC106821494</fullName>
    </submittedName>
</protein>
<feature type="compositionally biased region" description="Basic and acidic residues" evidence="2">
    <location>
        <begin position="701"/>
        <end position="716"/>
    </location>
</feature>
<feature type="region of interest" description="Disordered" evidence="2">
    <location>
        <begin position="683"/>
        <end position="792"/>
    </location>
</feature>
<gene>
    <name evidence="5" type="primary">LOC106821494</name>
</gene>
<feature type="compositionally biased region" description="Basic and acidic residues" evidence="2">
    <location>
        <begin position="623"/>
        <end position="632"/>
    </location>
</feature>
<feature type="region of interest" description="Disordered" evidence="2">
    <location>
        <begin position="274"/>
        <end position="312"/>
    </location>
</feature>
<feature type="domain" description="DHHA2" evidence="3">
    <location>
        <begin position="130"/>
        <end position="267"/>
    </location>
</feature>
<dbReference type="Pfam" id="PF02833">
    <property type="entry name" value="DHHA2"/>
    <property type="match status" value="1"/>
</dbReference>
<feature type="region of interest" description="Disordered" evidence="2">
    <location>
        <begin position="593"/>
        <end position="632"/>
    </location>
</feature>
<evidence type="ECO:0000313" key="4">
    <source>
        <dbReference type="Proteomes" id="UP000695022"/>
    </source>
</evidence>
<reference evidence="5" key="1">
    <citation type="submission" date="2025-08" db="UniProtKB">
        <authorList>
            <consortium name="RefSeq"/>
        </authorList>
    </citation>
    <scope>IDENTIFICATION</scope>
</reference>
<dbReference type="Pfam" id="PF12496">
    <property type="entry name" value="BNIP2"/>
    <property type="match status" value="1"/>
</dbReference>
<dbReference type="InterPro" id="IPR038222">
    <property type="entry name" value="DHHA2_dom_sf"/>
</dbReference>
<sequence>MRSTYMRINTSGRLLLTLVDHNVLPATDKALDRSVVEIVDHHHNERPEDEDGRCDQLIELVGSCCTLVADKILHKAPELLDEQLAMLLFGTIVLDTVNFSESARKVTVKDRDVAARLQARLPGADTDVLFQQLQAAKCDTSALSNIDLLRKDLKTAANEGVSIAVSSVPMSATAFLSRSAVQADMARFCDTNSYDVIVVMDSRPVPDLKAIAVFSQNDCYRVQMCDLVTRAALPRRQTEVLPSATLLQQCQPGTTRKQMLPCIRAFLLTDASATPASPVDDSLETPRGADDSRDDGYVASSPPATRIDNPPLRLPDEEDVMHNFNALDDGLPHPVAMETDVGAETDDADALEAPRCATPRNSYADEHARSFPAAEPPHLPSFHSRDMVNKIAAKKEAMSQDDDTLLLQPEARNFPYTPPSSFADGEAADAAAGHEELTRSVLRRVLEKASSLEELTAGQREVEEEEEEDEEPGQDPMCLGEDEAEEKDSGARERATAEKSREEGGAEEERESGTEERKLARVIAHTAIHEALERFEAVDAATRVSSREQQRYRGDDDDPAVATMTQRFFDDDPTIACTSQEAPVDGLKVAGAAAGWRDRTGGSTDSSVTDGRTDSSDAVETPEDLHPKRSKDDVNKVLKQGRFLDEAEFTMEPARFPNDPSNMRQVIKASIESAENMKHIVTQDEWQDDNYPSSLPEDGSADVKPERPGNLSERKRVPVHPLLLEEEDEDSDAFLQQQRRLDSNIVDNDNGNGATTPGEHVDDGGHLDELEWENDTPVTSPSSEHLPELSASEEYRESRSWKRVVVGGKQQTIDMKVIEPYKKVLSHGGYYGEGLKAIIVFAACYLPDRSRNDYEYVMDNLFLYVINTLEQLVAEDYMLVYLHSGSVGNNMPRFSWLKRCYQMIDRRYDYDDPRCYRVGTMMPLRKNLKALYLVHPTFWLKTIVIMCRPFISHKFWNKLKFIYTLKQLDENIPMDYVYVPDQVKRYDMAKTAA</sequence>
<dbReference type="Gene3D" id="3.90.1640.10">
    <property type="entry name" value="inorganic pyrophosphatase (n-terminal core)"/>
    <property type="match status" value="1"/>
</dbReference>
<name>A0ABM1FBJ6_PRICU</name>
<evidence type="ECO:0000313" key="5">
    <source>
        <dbReference type="RefSeq" id="XP_014681817.1"/>
    </source>
</evidence>
<dbReference type="InterPro" id="IPR036865">
    <property type="entry name" value="CRAL-TRIO_dom_sf"/>
</dbReference>
<feature type="region of interest" description="Disordered" evidence="2">
    <location>
        <begin position="364"/>
        <end position="383"/>
    </location>
</feature>
<feature type="region of interest" description="Disordered" evidence="2">
    <location>
        <begin position="411"/>
        <end position="434"/>
    </location>
</feature>
<dbReference type="SUPFAM" id="SSF52087">
    <property type="entry name" value="CRAL/TRIO domain"/>
    <property type="match status" value="1"/>
</dbReference>
<dbReference type="SUPFAM" id="SSF64182">
    <property type="entry name" value="DHH phosphoesterases"/>
    <property type="match status" value="1"/>
</dbReference>
<feature type="compositionally biased region" description="Polar residues" evidence="2">
    <location>
        <begin position="745"/>
        <end position="755"/>
    </location>
</feature>
<evidence type="ECO:0000256" key="2">
    <source>
        <dbReference type="SAM" id="MobiDB-lite"/>
    </source>
</evidence>
<dbReference type="Gene3D" id="3.10.310.20">
    <property type="entry name" value="DHHA2 domain"/>
    <property type="match status" value="1"/>
</dbReference>
<feature type="compositionally biased region" description="Basic and acidic residues" evidence="2">
    <location>
        <begin position="287"/>
        <end position="296"/>
    </location>
</feature>
<feature type="compositionally biased region" description="Basic and acidic residues" evidence="2">
    <location>
        <begin position="759"/>
        <end position="769"/>
    </location>
</feature>
<dbReference type="InterPro" id="IPR001251">
    <property type="entry name" value="CRAL-TRIO_dom"/>
</dbReference>
<dbReference type="Proteomes" id="UP000695022">
    <property type="component" value="Unplaced"/>
</dbReference>
<feature type="compositionally biased region" description="Polar residues" evidence="2">
    <location>
        <begin position="601"/>
        <end position="610"/>
    </location>
</feature>
<keyword evidence="4" id="KW-1185">Reference proteome</keyword>
<dbReference type="CDD" id="cd00170">
    <property type="entry name" value="SEC14"/>
    <property type="match status" value="1"/>
</dbReference>
<dbReference type="GeneID" id="106821494"/>
<organism evidence="4 5">
    <name type="scientific">Priapulus caudatus</name>
    <name type="common">Priapulid worm</name>
    <dbReference type="NCBI Taxonomy" id="37621"/>
    <lineage>
        <taxon>Eukaryota</taxon>
        <taxon>Metazoa</taxon>
        <taxon>Ecdysozoa</taxon>
        <taxon>Scalidophora</taxon>
        <taxon>Priapulida</taxon>
        <taxon>Priapulimorpha</taxon>
        <taxon>Priapulimorphida</taxon>
        <taxon>Priapulidae</taxon>
        <taxon>Priapulus</taxon>
    </lineage>
</organism>
<dbReference type="PANTHER" id="PTHR12112:SF39">
    <property type="entry name" value="EG:152A3.5 PROTEIN (FBGN0003116_PN PROTEIN)"/>
    <property type="match status" value="1"/>
</dbReference>
<dbReference type="Pfam" id="PF13716">
    <property type="entry name" value="CRAL_TRIO_2"/>
    <property type="match status" value="1"/>
</dbReference>
<evidence type="ECO:0000256" key="1">
    <source>
        <dbReference type="ARBA" id="ARBA00010331"/>
    </source>
</evidence>
<feature type="compositionally biased region" description="Acidic residues" evidence="2">
    <location>
        <begin position="462"/>
        <end position="473"/>
    </location>
</feature>
<dbReference type="PANTHER" id="PTHR12112">
    <property type="entry name" value="BNIP - RELATED"/>
    <property type="match status" value="1"/>
</dbReference>
<dbReference type="SMART" id="SM01131">
    <property type="entry name" value="DHHA2"/>
    <property type="match status" value="1"/>
</dbReference>
<dbReference type="RefSeq" id="XP_014681817.1">
    <property type="nucleotide sequence ID" value="XM_014826331.1"/>
</dbReference>
<feature type="region of interest" description="Disordered" evidence="2">
    <location>
        <begin position="539"/>
        <end position="559"/>
    </location>
</feature>
<dbReference type="InterPro" id="IPR004097">
    <property type="entry name" value="DHHA2"/>
</dbReference>
<feature type="compositionally biased region" description="Basic and acidic residues" evidence="2">
    <location>
        <begin position="487"/>
        <end position="504"/>
    </location>
</feature>
<feature type="region of interest" description="Disordered" evidence="2">
    <location>
        <begin position="453"/>
        <end position="518"/>
    </location>
</feature>
<comment type="similarity">
    <text evidence="1">Belongs to the PPase class C family. Prune subfamily.</text>
</comment>
<evidence type="ECO:0000259" key="3">
    <source>
        <dbReference type="SMART" id="SM01131"/>
    </source>
</evidence>
<proteinExistence type="inferred from homology"/>
<dbReference type="InterPro" id="IPR038763">
    <property type="entry name" value="DHH_sf"/>
</dbReference>
<dbReference type="Gene3D" id="3.40.525.10">
    <property type="entry name" value="CRAL-TRIO lipid binding domain"/>
    <property type="match status" value="1"/>
</dbReference>